<dbReference type="Proteomes" id="UP000318538">
    <property type="component" value="Chromosome"/>
</dbReference>
<gene>
    <name evidence="2" type="ORF">K227x_03380</name>
</gene>
<dbReference type="GO" id="GO:0005886">
    <property type="term" value="C:plasma membrane"/>
    <property type="evidence" value="ECO:0007669"/>
    <property type="project" value="InterPro"/>
</dbReference>
<dbReference type="RefSeq" id="WP_145167759.1">
    <property type="nucleotide sequence ID" value="NZ_CP036525.1"/>
</dbReference>
<dbReference type="OrthoDB" id="5624446at2"/>
<sequence>MSSSSSSPTPSEWDELLAGEALGDLDSAELQRLDNHYPQGRPESGADLMRTASALHLALSSKDSDRLPDHLRQKIASDAAAHIPAQPTVTLDPGQQWSVRPGVSMREQIAWLAAAACLLLTIGVWVSRGPEIGVGQSGGGLAMDFGKQRQQLQTSEDHLEISWTPGTTPFDNPVSGDVVWSNSQQSGFMRFVDMPINDPSQEQYQLWIIDPARDDEPIDGGVFDVTKSGEVIVPIDAKLQVIDPAAFAITIEKPGGVVVSTQERLPLLASVIR</sequence>
<dbReference type="PANTHER" id="PTHR37461:SF1">
    <property type="entry name" value="ANTI-SIGMA-K FACTOR RSKA"/>
    <property type="match status" value="1"/>
</dbReference>
<evidence type="ECO:0000313" key="3">
    <source>
        <dbReference type="Proteomes" id="UP000318538"/>
    </source>
</evidence>
<reference evidence="2 3" key="1">
    <citation type="submission" date="2019-02" db="EMBL/GenBank/DDBJ databases">
        <title>Deep-cultivation of Planctomycetes and their phenomic and genomic characterization uncovers novel biology.</title>
        <authorList>
            <person name="Wiegand S."/>
            <person name="Jogler M."/>
            <person name="Boedeker C."/>
            <person name="Pinto D."/>
            <person name="Vollmers J."/>
            <person name="Rivas-Marin E."/>
            <person name="Kohn T."/>
            <person name="Peeters S.H."/>
            <person name="Heuer A."/>
            <person name="Rast P."/>
            <person name="Oberbeckmann S."/>
            <person name="Bunk B."/>
            <person name="Jeske O."/>
            <person name="Meyerdierks A."/>
            <person name="Storesund J.E."/>
            <person name="Kallscheuer N."/>
            <person name="Luecker S."/>
            <person name="Lage O.M."/>
            <person name="Pohl T."/>
            <person name="Merkel B.J."/>
            <person name="Hornburger P."/>
            <person name="Mueller R.-W."/>
            <person name="Bruemmer F."/>
            <person name="Labrenz M."/>
            <person name="Spormann A.M."/>
            <person name="Op den Camp H."/>
            <person name="Overmann J."/>
            <person name="Amann R."/>
            <person name="Jetten M.S.M."/>
            <person name="Mascher T."/>
            <person name="Medema M.H."/>
            <person name="Devos D.P."/>
            <person name="Kaster A.-K."/>
            <person name="Ovreas L."/>
            <person name="Rohde M."/>
            <person name="Galperin M.Y."/>
            <person name="Jogler C."/>
        </authorList>
    </citation>
    <scope>NUCLEOTIDE SEQUENCE [LARGE SCALE GENOMIC DNA]</scope>
    <source>
        <strain evidence="2 3">K22_7</strain>
    </source>
</reference>
<name>A0A517N4N3_9BACT</name>
<protein>
    <submittedName>
        <fullName evidence="2">Anti-sigma-K factor rskA</fullName>
    </submittedName>
</protein>
<accession>A0A517N4N3</accession>
<dbReference type="PANTHER" id="PTHR37461">
    <property type="entry name" value="ANTI-SIGMA-K FACTOR RSKA"/>
    <property type="match status" value="1"/>
</dbReference>
<dbReference type="GO" id="GO:0016989">
    <property type="term" value="F:sigma factor antagonist activity"/>
    <property type="evidence" value="ECO:0007669"/>
    <property type="project" value="TreeGrafter"/>
</dbReference>
<feature type="domain" description="Anti-sigma K factor RskA C-terminal" evidence="1">
    <location>
        <begin position="112"/>
        <end position="257"/>
    </location>
</feature>
<dbReference type="InterPro" id="IPR051474">
    <property type="entry name" value="Anti-sigma-K/W_factor"/>
</dbReference>
<dbReference type="InterPro" id="IPR018764">
    <property type="entry name" value="RskA_C"/>
</dbReference>
<organism evidence="2 3">
    <name type="scientific">Rubripirellula lacrimiformis</name>
    <dbReference type="NCBI Taxonomy" id="1930273"/>
    <lineage>
        <taxon>Bacteria</taxon>
        <taxon>Pseudomonadati</taxon>
        <taxon>Planctomycetota</taxon>
        <taxon>Planctomycetia</taxon>
        <taxon>Pirellulales</taxon>
        <taxon>Pirellulaceae</taxon>
        <taxon>Rubripirellula</taxon>
    </lineage>
</organism>
<dbReference type="GO" id="GO:0006417">
    <property type="term" value="P:regulation of translation"/>
    <property type="evidence" value="ECO:0007669"/>
    <property type="project" value="TreeGrafter"/>
</dbReference>
<dbReference type="Pfam" id="PF10099">
    <property type="entry name" value="RskA_C"/>
    <property type="match status" value="1"/>
</dbReference>
<evidence type="ECO:0000313" key="2">
    <source>
        <dbReference type="EMBL" id="QDT01968.1"/>
    </source>
</evidence>
<proteinExistence type="predicted"/>
<dbReference type="AlphaFoldDB" id="A0A517N4N3"/>
<dbReference type="EMBL" id="CP036525">
    <property type="protein sequence ID" value="QDT01968.1"/>
    <property type="molecule type" value="Genomic_DNA"/>
</dbReference>
<evidence type="ECO:0000259" key="1">
    <source>
        <dbReference type="Pfam" id="PF10099"/>
    </source>
</evidence>
<dbReference type="KEGG" id="rlc:K227x_03380"/>
<keyword evidence="3" id="KW-1185">Reference proteome</keyword>